<evidence type="ECO:0000313" key="2">
    <source>
        <dbReference type="EMBL" id="CAF5012618.1"/>
    </source>
</evidence>
<protein>
    <submittedName>
        <fullName evidence="1">Uncharacterized protein</fullName>
    </submittedName>
</protein>
<dbReference type="EMBL" id="CAJNYT010000675">
    <property type="protein sequence ID" value="CAF3363583.1"/>
    <property type="molecule type" value="Genomic_DNA"/>
</dbReference>
<sequence length="42" mass="4733">SLFITHAETKSNTFGHLDADNSSIHVESTDELCYENLIRPLN</sequence>
<reference evidence="1" key="1">
    <citation type="submission" date="2021-02" db="EMBL/GenBank/DDBJ databases">
        <authorList>
            <person name="Nowell W R."/>
        </authorList>
    </citation>
    <scope>NUCLEOTIDE SEQUENCE</scope>
</reference>
<organism evidence="1 3">
    <name type="scientific">Rotaria socialis</name>
    <dbReference type="NCBI Taxonomy" id="392032"/>
    <lineage>
        <taxon>Eukaryota</taxon>
        <taxon>Metazoa</taxon>
        <taxon>Spiralia</taxon>
        <taxon>Gnathifera</taxon>
        <taxon>Rotifera</taxon>
        <taxon>Eurotatoria</taxon>
        <taxon>Bdelloidea</taxon>
        <taxon>Philodinida</taxon>
        <taxon>Philodinidae</taxon>
        <taxon>Rotaria</taxon>
    </lineage>
</organism>
<evidence type="ECO:0000313" key="1">
    <source>
        <dbReference type="EMBL" id="CAF3363583.1"/>
    </source>
</evidence>
<dbReference type="EMBL" id="CAJOBR010036041">
    <property type="protein sequence ID" value="CAF5012618.1"/>
    <property type="molecule type" value="Genomic_DNA"/>
</dbReference>
<comment type="caution">
    <text evidence="1">The sequence shown here is derived from an EMBL/GenBank/DDBJ whole genome shotgun (WGS) entry which is preliminary data.</text>
</comment>
<feature type="non-terminal residue" evidence="1">
    <location>
        <position position="1"/>
    </location>
</feature>
<dbReference type="Proteomes" id="UP000663848">
    <property type="component" value="Unassembled WGS sequence"/>
</dbReference>
<dbReference type="AlphaFoldDB" id="A0A817X4Q4"/>
<proteinExistence type="predicted"/>
<accession>A0A817X4Q4</accession>
<dbReference type="Proteomes" id="UP000663872">
    <property type="component" value="Unassembled WGS sequence"/>
</dbReference>
<gene>
    <name evidence="1" type="ORF">GRG538_LOCUS6664</name>
    <name evidence="2" type="ORF">QYT958_LOCUS39204</name>
</gene>
<name>A0A817X4Q4_9BILA</name>
<evidence type="ECO:0000313" key="3">
    <source>
        <dbReference type="Proteomes" id="UP000663872"/>
    </source>
</evidence>